<dbReference type="Proteomes" id="UP000243626">
    <property type="component" value="Chromosome"/>
</dbReference>
<keyword evidence="4" id="KW-1003">Cell membrane</keyword>
<evidence type="ECO:0000256" key="3">
    <source>
        <dbReference type="ARBA" id="ARBA00022448"/>
    </source>
</evidence>
<dbReference type="EMBL" id="CP136964">
    <property type="protein sequence ID" value="WOS96578.1"/>
    <property type="molecule type" value="Genomic_DNA"/>
</dbReference>
<reference evidence="11" key="1">
    <citation type="submission" date="2017-09" db="EMBL/GenBank/DDBJ databases">
        <title>Bacterial strain isolated from the female urinary microbiota.</title>
        <authorList>
            <person name="Thomas-White K."/>
            <person name="Kumar N."/>
            <person name="Forster S."/>
            <person name="Putonti C."/>
            <person name="Lawley T."/>
            <person name="Wolfe A.J."/>
        </authorList>
    </citation>
    <scope>NUCLEOTIDE SEQUENCE [LARGE SCALE GENOMIC DNA]</scope>
    <source>
        <strain evidence="11">UMB0959</strain>
    </source>
</reference>
<feature type="transmembrane region" description="Helical" evidence="9">
    <location>
        <begin position="280"/>
        <end position="308"/>
    </location>
</feature>
<feature type="transmembrane region" description="Helical" evidence="9">
    <location>
        <begin position="73"/>
        <end position="95"/>
    </location>
</feature>
<dbReference type="GO" id="GO:0015820">
    <property type="term" value="P:L-leucine transport"/>
    <property type="evidence" value="ECO:0007669"/>
    <property type="project" value="TreeGrafter"/>
</dbReference>
<dbReference type="AlphaFoldDB" id="A0AAF1BS34"/>
<feature type="transmembrane region" description="Helical" evidence="9">
    <location>
        <begin position="378"/>
        <end position="398"/>
    </location>
</feature>
<dbReference type="PANTHER" id="PTHR30588:SF7">
    <property type="entry name" value="BRANCHED-CHAIN AMINO ACID CARRIER PROTEIN SAOUHSC_01411-RELATED"/>
    <property type="match status" value="1"/>
</dbReference>
<comment type="function">
    <text evidence="9">Component of the transport system for branched-chain amino acids.</text>
</comment>
<keyword evidence="11" id="KW-1185">Reference proteome</keyword>
<feature type="transmembrane region" description="Helical" evidence="9">
    <location>
        <begin position="198"/>
        <end position="218"/>
    </location>
</feature>
<feature type="transmembrane region" description="Helical" evidence="9">
    <location>
        <begin position="5"/>
        <end position="25"/>
    </location>
</feature>
<evidence type="ECO:0000256" key="9">
    <source>
        <dbReference type="RuleBase" id="RU362122"/>
    </source>
</evidence>
<dbReference type="Pfam" id="PF05525">
    <property type="entry name" value="Branch_AA_trans"/>
    <property type="match status" value="1"/>
</dbReference>
<evidence type="ECO:0000313" key="11">
    <source>
        <dbReference type="Proteomes" id="UP000243626"/>
    </source>
</evidence>
<keyword evidence="5 9" id="KW-0812">Transmembrane</keyword>
<sequence length="445" mass="47947">MNTKYVFVVGFMLFAMFFGAGNLIFPPSIGHESGDHFWIGILGFVITGVGLPLIAVIAGAISKGGYDESLNHISKWFSVVFMVAIFLTIGPFFAIPRTATTAYELSVLPYLSGTSSLSLLIFSVLYFVIVFLIVLKPGYLVDTIGKALTPILLITIILLVVMGIVSYLGLTPNPTAGAFLEKNAFSVGFTEGYLTMDAIAALVFSLIVINAIRGLGFTDKKDLLNGTIKSALIAASLLGVIYVSLAWIGNRVALPGALPEGQNLGTYILTFVAEDVLGGFGVFILATIVFLACLTTCVGLIVAVAEYFNKLIPKLSYKAWAAIWTLVSLVLANQGLSTIIQGSVPVLMILYPIAMTVVALVIITYFVPSPKLSMQVPVYLISVVSILAVVYRSEYFGVAALEKLPLQVLESLPLFSTQFEWIPLLVIGYIIGYILGSKQEKIVYE</sequence>
<comment type="subcellular location">
    <subcellularLocation>
        <location evidence="1 9">Cell membrane</location>
        <topology evidence="1 9">Multi-pass membrane protein</topology>
    </subcellularLocation>
</comment>
<evidence type="ECO:0000256" key="2">
    <source>
        <dbReference type="ARBA" id="ARBA00008540"/>
    </source>
</evidence>
<dbReference type="PANTHER" id="PTHR30588">
    <property type="entry name" value="BRANCHED-CHAIN AMINO ACID TRANSPORT SYSTEM 2 CARRIER PROTEIN"/>
    <property type="match status" value="1"/>
</dbReference>
<dbReference type="KEGG" id="nmy:CJ229_002205"/>
<evidence type="ECO:0000256" key="8">
    <source>
        <dbReference type="ARBA" id="ARBA00023136"/>
    </source>
</evidence>
<dbReference type="GO" id="GO:0005886">
    <property type="term" value="C:plasma membrane"/>
    <property type="evidence" value="ECO:0007669"/>
    <property type="project" value="UniProtKB-SubCell"/>
</dbReference>
<dbReference type="GO" id="GO:0015188">
    <property type="term" value="F:L-isoleucine transmembrane transporter activity"/>
    <property type="evidence" value="ECO:0007669"/>
    <property type="project" value="TreeGrafter"/>
</dbReference>
<evidence type="ECO:0000313" key="10">
    <source>
        <dbReference type="EMBL" id="WOS96578.1"/>
    </source>
</evidence>
<dbReference type="RefSeq" id="WP_102167288.1">
    <property type="nucleotide sequence ID" value="NZ_CP136964.1"/>
</dbReference>
<feature type="transmembrane region" description="Helical" evidence="9">
    <location>
        <begin position="320"/>
        <end position="340"/>
    </location>
</feature>
<evidence type="ECO:0000256" key="6">
    <source>
        <dbReference type="ARBA" id="ARBA00022970"/>
    </source>
</evidence>
<protein>
    <recommendedName>
        <fullName evidence="9">Branched-chain amino acid transport system carrier protein</fullName>
    </recommendedName>
</protein>
<feature type="transmembrane region" description="Helical" evidence="9">
    <location>
        <begin position="418"/>
        <end position="436"/>
    </location>
</feature>
<feature type="transmembrane region" description="Helical" evidence="9">
    <location>
        <begin position="37"/>
        <end position="61"/>
    </location>
</feature>
<feature type="transmembrane region" description="Helical" evidence="9">
    <location>
        <begin position="230"/>
        <end position="249"/>
    </location>
</feature>
<dbReference type="GO" id="GO:0015190">
    <property type="term" value="F:L-leucine transmembrane transporter activity"/>
    <property type="evidence" value="ECO:0007669"/>
    <property type="project" value="TreeGrafter"/>
</dbReference>
<keyword evidence="6 9" id="KW-0029">Amino-acid transport</keyword>
<feature type="transmembrane region" description="Helical" evidence="9">
    <location>
        <begin position="346"/>
        <end position="366"/>
    </location>
</feature>
<proteinExistence type="inferred from homology"/>
<feature type="transmembrane region" description="Helical" evidence="9">
    <location>
        <begin position="115"/>
        <end position="135"/>
    </location>
</feature>
<accession>A0AAF1BS34</accession>
<feature type="transmembrane region" description="Helical" evidence="9">
    <location>
        <begin position="147"/>
        <end position="170"/>
    </location>
</feature>
<organism evidence="10 11">
    <name type="scientific">Nosocomiicoccus massiliensis</name>
    <dbReference type="NCBI Taxonomy" id="1232430"/>
    <lineage>
        <taxon>Bacteria</taxon>
        <taxon>Bacillati</taxon>
        <taxon>Bacillota</taxon>
        <taxon>Bacilli</taxon>
        <taxon>Bacillales</taxon>
        <taxon>Staphylococcaceae</taxon>
        <taxon>Nosocomiicoccus</taxon>
    </lineage>
</organism>
<gene>
    <name evidence="10" type="primary">brnQ</name>
    <name evidence="10" type="ORF">CJ229_002205</name>
</gene>
<dbReference type="NCBIfam" id="TIGR00796">
    <property type="entry name" value="livcs"/>
    <property type="match status" value="1"/>
</dbReference>
<keyword evidence="7 9" id="KW-1133">Transmembrane helix</keyword>
<dbReference type="InterPro" id="IPR004685">
    <property type="entry name" value="Brnchd-chn_aa_trnsp_Livcs"/>
</dbReference>
<keyword evidence="8 9" id="KW-0472">Membrane</keyword>
<evidence type="ECO:0000256" key="7">
    <source>
        <dbReference type="ARBA" id="ARBA00022989"/>
    </source>
</evidence>
<name>A0AAF1BS34_9STAP</name>
<evidence type="ECO:0000256" key="1">
    <source>
        <dbReference type="ARBA" id="ARBA00004651"/>
    </source>
</evidence>
<comment type="similarity">
    <text evidence="2 9">Belongs to the branched chain amino acid transporter family.</text>
</comment>
<dbReference type="GO" id="GO:0005304">
    <property type="term" value="F:L-valine transmembrane transporter activity"/>
    <property type="evidence" value="ECO:0007669"/>
    <property type="project" value="TreeGrafter"/>
</dbReference>
<evidence type="ECO:0000256" key="4">
    <source>
        <dbReference type="ARBA" id="ARBA00022475"/>
    </source>
</evidence>
<keyword evidence="3 9" id="KW-0813">Transport</keyword>
<dbReference type="GO" id="GO:0015818">
    <property type="term" value="P:isoleucine transport"/>
    <property type="evidence" value="ECO:0007669"/>
    <property type="project" value="TreeGrafter"/>
</dbReference>
<evidence type="ECO:0000256" key="5">
    <source>
        <dbReference type="ARBA" id="ARBA00022692"/>
    </source>
</evidence>